<dbReference type="Pfam" id="PF12697">
    <property type="entry name" value="Abhydrolase_6"/>
    <property type="match status" value="1"/>
</dbReference>
<protein>
    <recommendedName>
        <fullName evidence="1">AB hydrolase-1 domain-containing protein</fullName>
    </recommendedName>
</protein>
<dbReference type="PANTHER" id="PTHR10992:SF1086">
    <property type="entry name" value="AB HYDROLASE-1 DOMAIN-CONTAINING PROTEIN"/>
    <property type="match status" value="1"/>
</dbReference>
<reference evidence="2" key="1">
    <citation type="submission" date="2018-05" db="EMBL/GenBank/DDBJ databases">
        <authorList>
            <person name="Lanie J.A."/>
            <person name="Ng W.-L."/>
            <person name="Kazmierczak K.M."/>
            <person name="Andrzejewski T.M."/>
            <person name="Davidsen T.M."/>
            <person name="Wayne K.J."/>
            <person name="Tettelin H."/>
            <person name="Glass J.I."/>
            <person name="Rusch D."/>
            <person name="Podicherti R."/>
            <person name="Tsui H.-C.T."/>
            <person name="Winkler M.E."/>
        </authorList>
    </citation>
    <scope>NUCLEOTIDE SEQUENCE</scope>
</reference>
<feature type="domain" description="AB hydrolase-1" evidence="1">
    <location>
        <begin position="8"/>
        <end position="172"/>
    </location>
</feature>
<evidence type="ECO:0000259" key="1">
    <source>
        <dbReference type="Pfam" id="PF12697"/>
    </source>
</evidence>
<dbReference type="InterPro" id="IPR000073">
    <property type="entry name" value="AB_hydrolase_1"/>
</dbReference>
<dbReference type="InterPro" id="IPR029058">
    <property type="entry name" value="AB_hydrolase_fold"/>
</dbReference>
<organism evidence="2">
    <name type="scientific">marine metagenome</name>
    <dbReference type="NCBI Taxonomy" id="408172"/>
    <lineage>
        <taxon>unclassified sequences</taxon>
        <taxon>metagenomes</taxon>
        <taxon>ecological metagenomes</taxon>
    </lineage>
</organism>
<accession>A0A381VVU8</accession>
<evidence type="ECO:0000313" key="2">
    <source>
        <dbReference type="EMBL" id="SVA43767.1"/>
    </source>
</evidence>
<dbReference type="InterPro" id="IPR045889">
    <property type="entry name" value="MES/HNL"/>
</dbReference>
<dbReference type="GO" id="GO:0080030">
    <property type="term" value="F:methyl indole-3-acetate esterase activity"/>
    <property type="evidence" value="ECO:0007669"/>
    <property type="project" value="TreeGrafter"/>
</dbReference>
<feature type="non-terminal residue" evidence="2">
    <location>
        <position position="206"/>
    </location>
</feature>
<dbReference type="PANTHER" id="PTHR10992">
    <property type="entry name" value="METHYLESTERASE FAMILY MEMBER"/>
    <property type="match status" value="1"/>
</dbReference>
<sequence length="206" mass="22910">MVNMATYVLVHGSYQGGWIWKATAQKLRGAGHDVHVPTLDGCAERASNLRQGITITSQATEVSGMLFYEDLRDVILVGTSTGGLVICKVADLARERIKHVVFVDALAPQPGERVDDIVVRDPNFPQVTTDLTRGPSKEDLDNRLFKDLQPYLRAWAIDRVTMHPIEASDAPGELDGFWSQDWSATVIRCRLSANPSEEHQRRTAEK</sequence>
<dbReference type="EMBL" id="UINC01009775">
    <property type="protein sequence ID" value="SVA43767.1"/>
    <property type="molecule type" value="Genomic_DNA"/>
</dbReference>
<name>A0A381VVU8_9ZZZZ</name>
<dbReference type="GO" id="GO:0080032">
    <property type="term" value="F:methyl jasmonate esterase activity"/>
    <property type="evidence" value="ECO:0007669"/>
    <property type="project" value="TreeGrafter"/>
</dbReference>
<dbReference type="AlphaFoldDB" id="A0A381VVU8"/>
<dbReference type="Gene3D" id="3.40.50.1820">
    <property type="entry name" value="alpha/beta hydrolase"/>
    <property type="match status" value="1"/>
</dbReference>
<proteinExistence type="predicted"/>
<dbReference type="SUPFAM" id="SSF53474">
    <property type="entry name" value="alpha/beta-Hydrolases"/>
    <property type="match status" value="1"/>
</dbReference>
<gene>
    <name evidence="2" type="ORF">METZ01_LOCUS96621</name>
</gene>